<organism evidence="1">
    <name type="scientific">viral metagenome</name>
    <dbReference type="NCBI Taxonomy" id="1070528"/>
    <lineage>
        <taxon>unclassified sequences</taxon>
        <taxon>metagenomes</taxon>
        <taxon>organismal metagenomes</taxon>
    </lineage>
</organism>
<dbReference type="EMBL" id="MN740166">
    <property type="protein sequence ID" value="QHT91610.1"/>
    <property type="molecule type" value="Genomic_DNA"/>
</dbReference>
<proteinExistence type="predicted"/>
<dbReference type="AlphaFoldDB" id="A0A6C0IG27"/>
<protein>
    <recommendedName>
        <fullName evidence="2">WLM domain-containing protein</fullName>
    </recommendedName>
</protein>
<name>A0A6C0IG27_9ZZZZ</name>
<evidence type="ECO:0000313" key="1">
    <source>
        <dbReference type="EMBL" id="QHT91610.1"/>
    </source>
</evidence>
<evidence type="ECO:0008006" key="2">
    <source>
        <dbReference type="Google" id="ProtNLM"/>
    </source>
</evidence>
<reference evidence="1" key="1">
    <citation type="journal article" date="2020" name="Nature">
        <title>Giant virus diversity and host interactions through global metagenomics.</title>
        <authorList>
            <person name="Schulz F."/>
            <person name="Roux S."/>
            <person name="Paez-Espino D."/>
            <person name="Jungbluth S."/>
            <person name="Walsh D.A."/>
            <person name="Denef V.J."/>
            <person name="McMahon K.D."/>
            <person name="Konstantinidis K.T."/>
            <person name="Eloe-Fadrosh E.A."/>
            <person name="Kyrpides N.C."/>
            <person name="Woyke T."/>
        </authorList>
    </citation>
    <scope>NUCLEOTIDE SEQUENCE</scope>
    <source>
        <strain evidence="1">GVMAG-M-3300023184-77</strain>
    </source>
</reference>
<sequence length="231" mass="27756">MNVLKVLEEAELKDNFQKRCKNNYVNSIVRKNFSYTTDYNSYYSIVKDFMKKYPIFNNVVLVQLDKSAENGYPHTRPKNTICIPSNARFPSLEKTMFHEVVHIHQRNNDKLWEKFLNSKEWYHELDEIVPERWREKCRINPDTCLKQFWSFQHRWIPLPLYTNDANPRFEDVKIMFYDLQTGLLEHQGPDDFVNRYGSSSQPEHPYELYAVELAEKGILDEEMLKRFLTSI</sequence>
<accession>A0A6C0IG27</accession>